<evidence type="ECO:0000313" key="2">
    <source>
        <dbReference type="Proteomes" id="UP000724584"/>
    </source>
</evidence>
<evidence type="ECO:0000313" key="1">
    <source>
        <dbReference type="EMBL" id="KAH6640749.1"/>
    </source>
</evidence>
<accession>A0ACB7PL00</accession>
<gene>
    <name evidence="1" type="ORF">F5144DRAFT_561514</name>
</gene>
<proteinExistence type="predicted"/>
<dbReference type="Proteomes" id="UP000724584">
    <property type="component" value="Unassembled WGS sequence"/>
</dbReference>
<dbReference type="EMBL" id="JAGIZQ010000002">
    <property type="protein sequence ID" value="KAH6640749.1"/>
    <property type="molecule type" value="Genomic_DNA"/>
</dbReference>
<sequence>MPRNGAAPSGGFRSVKSAHRIKESTCFDPSTRLAAEGGQETVASRAVLVLLAARVGKLAAPCSQKSGTRTTRASEASMC</sequence>
<comment type="caution">
    <text evidence="1">The sequence shown here is derived from an EMBL/GenBank/DDBJ whole genome shotgun (WGS) entry which is preliminary data.</text>
</comment>
<protein>
    <submittedName>
        <fullName evidence="1">Uncharacterized protein</fullName>
    </submittedName>
</protein>
<name>A0ACB7PL00_9PEZI</name>
<organism evidence="1 2">
    <name type="scientific">Chaetomium tenue</name>
    <dbReference type="NCBI Taxonomy" id="1854479"/>
    <lineage>
        <taxon>Eukaryota</taxon>
        <taxon>Fungi</taxon>
        <taxon>Dikarya</taxon>
        <taxon>Ascomycota</taxon>
        <taxon>Pezizomycotina</taxon>
        <taxon>Sordariomycetes</taxon>
        <taxon>Sordariomycetidae</taxon>
        <taxon>Sordariales</taxon>
        <taxon>Chaetomiaceae</taxon>
        <taxon>Chaetomium</taxon>
    </lineage>
</organism>
<reference evidence="1 2" key="1">
    <citation type="journal article" date="2021" name="Nat. Commun.">
        <title>Genetic determinants of endophytism in the Arabidopsis root mycobiome.</title>
        <authorList>
            <person name="Mesny F."/>
            <person name="Miyauchi S."/>
            <person name="Thiergart T."/>
            <person name="Pickel B."/>
            <person name="Atanasova L."/>
            <person name="Karlsson M."/>
            <person name="Huettel B."/>
            <person name="Barry K.W."/>
            <person name="Haridas S."/>
            <person name="Chen C."/>
            <person name="Bauer D."/>
            <person name="Andreopoulos W."/>
            <person name="Pangilinan J."/>
            <person name="LaButti K."/>
            <person name="Riley R."/>
            <person name="Lipzen A."/>
            <person name="Clum A."/>
            <person name="Drula E."/>
            <person name="Henrissat B."/>
            <person name="Kohler A."/>
            <person name="Grigoriev I.V."/>
            <person name="Martin F.M."/>
            <person name="Hacquard S."/>
        </authorList>
    </citation>
    <scope>NUCLEOTIDE SEQUENCE [LARGE SCALE GENOMIC DNA]</scope>
    <source>
        <strain evidence="1 2">MPI-SDFR-AT-0079</strain>
    </source>
</reference>
<keyword evidence="2" id="KW-1185">Reference proteome</keyword>